<protein>
    <submittedName>
        <fullName evidence="1">Uncharacterized protein</fullName>
    </submittedName>
</protein>
<dbReference type="EMBL" id="KN832020">
    <property type="protein sequence ID" value="KIN98005.1"/>
    <property type="molecule type" value="Genomic_DNA"/>
</dbReference>
<evidence type="ECO:0000313" key="2">
    <source>
        <dbReference type="Proteomes" id="UP000054217"/>
    </source>
</evidence>
<dbReference type="Proteomes" id="UP000054217">
    <property type="component" value="Unassembled WGS sequence"/>
</dbReference>
<name>A0A0C3NR67_PISTI</name>
<dbReference type="AlphaFoldDB" id="A0A0C3NR67"/>
<dbReference type="InParanoid" id="A0A0C3NR67"/>
<feature type="non-terminal residue" evidence="1">
    <location>
        <position position="1"/>
    </location>
</feature>
<reference evidence="1 2" key="1">
    <citation type="submission" date="2014-04" db="EMBL/GenBank/DDBJ databases">
        <authorList>
            <consortium name="DOE Joint Genome Institute"/>
            <person name="Kuo A."/>
            <person name="Kohler A."/>
            <person name="Costa M.D."/>
            <person name="Nagy L.G."/>
            <person name="Floudas D."/>
            <person name="Copeland A."/>
            <person name="Barry K.W."/>
            <person name="Cichocki N."/>
            <person name="Veneault-Fourrey C."/>
            <person name="LaButti K."/>
            <person name="Lindquist E.A."/>
            <person name="Lipzen A."/>
            <person name="Lundell T."/>
            <person name="Morin E."/>
            <person name="Murat C."/>
            <person name="Sun H."/>
            <person name="Tunlid A."/>
            <person name="Henrissat B."/>
            <person name="Grigoriev I.V."/>
            <person name="Hibbett D.S."/>
            <person name="Martin F."/>
            <person name="Nordberg H.P."/>
            <person name="Cantor M.N."/>
            <person name="Hua S.X."/>
        </authorList>
    </citation>
    <scope>NUCLEOTIDE SEQUENCE [LARGE SCALE GENOMIC DNA]</scope>
    <source>
        <strain evidence="1 2">Marx 270</strain>
    </source>
</reference>
<evidence type="ECO:0000313" key="1">
    <source>
        <dbReference type="EMBL" id="KIN98005.1"/>
    </source>
</evidence>
<dbReference type="HOGENOM" id="CLU_2886794_0_0_1"/>
<sequence length="63" mass="6889">MLPMLKALTSMHIEDIDSLFVGTDGSFRSAPAGMNVALYVNVGCDRSHVSTRHDAYRRVSFGS</sequence>
<keyword evidence="2" id="KW-1185">Reference proteome</keyword>
<organism evidence="1 2">
    <name type="scientific">Pisolithus tinctorius Marx 270</name>
    <dbReference type="NCBI Taxonomy" id="870435"/>
    <lineage>
        <taxon>Eukaryota</taxon>
        <taxon>Fungi</taxon>
        <taxon>Dikarya</taxon>
        <taxon>Basidiomycota</taxon>
        <taxon>Agaricomycotina</taxon>
        <taxon>Agaricomycetes</taxon>
        <taxon>Agaricomycetidae</taxon>
        <taxon>Boletales</taxon>
        <taxon>Sclerodermatineae</taxon>
        <taxon>Pisolithaceae</taxon>
        <taxon>Pisolithus</taxon>
    </lineage>
</organism>
<gene>
    <name evidence="1" type="ORF">M404DRAFT_865447</name>
</gene>
<accession>A0A0C3NR67</accession>
<reference evidence="2" key="2">
    <citation type="submission" date="2015-01" db="EMBL/GenBank/DDBJ databases">
        <title>Evolutionary Origins and Diversification of the Mycorrhizal Mutualists.</title>
        <authorList>
            <consortium name="DOE Joint Genome Institute"/>
            <consortium name="Mycorrhizal Genomics Consortium"/>
            <person name="Kohler A."/>
            <person name="Kuo A."/>
            <person name="Nagy L.G."/>
            <person name="Floudas D."/>
            <person name="Copeland A."/>
            <person name="Barry K.W."/>
            <person name="Cichocki N."/>
            <person name="Veneault-Fourrey C."/>
            <person name="LaButti K."/>
            <person name="Lindquist E.A."/>
            <person name="Lipzen A."/>
            <person name="Lundell T."/>
            <person name="Morin E."/>
            <person name="Murat C."/>
            <person name="Riley R."/>
            <person name="Ohm R."/>
            <person name="Sun H."/>
            <person name="Tunlid A."/>
            <person name="Henrissat B."/>
            <person name="Grigoriev I.V."/>
            <person name="Hibbett D.S."/>
            <person name="Martin F."/>
        </authorList>
    </citation>
    <scope>NUCLEOTIDE SEQUENCE [LARGE SCALE GENOMIC DNA]</scope>
    <source>
        <strain evidence="2">Marx 270</strain>
    </source>
</reference>
<proteinExistence type="predicted"/>